<dbReference type="EMBL" id="LR134182">
    <property type="protein sequence ID" value="VEB42309.1"/>
    <property type="molecule type" value="Genomic_DNA"/>
</dbReference>
<evidence type="ECO:0000256" key="1">
    <source>
        <dbReference type="ARBA" id="ARBA00022741"/>
    </source>
</evidence>
<accession>A0A447TBN1</accession>
<evidence type="ECO:0000313" key="5">
    <source>
        <dbReference type="Proteomes" id="UP000275777"/>
    </source>
</evidence>
<evidence type="ECO:0000256" key="2">
    <source>
        <dbReference type="ARBA" id="ARBA00022840"/>
    </source>
</evidence>
<dbReference type="Proteomes" id="UP000275777">
    <property type="component" value="Chromosome"/>
</dbReference>
<protein>
    <recommendedName>
        <fullName evidence="3">Clp ATPase C-terminal domain-containing protein</fullName>
    </recommendedName>
</protein>
<gene>
    <name evidence="4" type="ORF">NCTC9695_02757</name>
</gene>
<dbReference type="Pfam" id="PF10431">
    <property type="entry name" value="ClpB_D2-small"/>
    <property type="match status" value="1"/>
</dbReference>
<proteinExistence type="predicted"/>
<dbReference type="InterPro" id="IPR019489">
    <property type="entry name" value="Clp_ATPase_C"/>
</dbReference>
<feature type="domain" description="Clp ATPase C-terminal" evidence="3">
    <location>
        <begin position="1"/>
        <end position="33"/>
    </location>
</feature>
<dbReference type="AlphaFoldDB" id="A0A447TBN1"/>
<evidence type="ECO:0000313" key="4">
    <source>
        <dbReference type="EMBL" id="VEB42309.1"/>
    </source>
</evidence>
<organism evidence="4 5">
    <name type="scientific">Chromobacterium violaceum</name>
    <dbReference type="NCBI Taxonomy" id="536"/>
    <lineage>
        <taxon>Bacteria</taxon>
        <taxon>Pseudomonadati</taxon>
        <taxon>Pseudomonadota</taxon>
        <taxon>Betaproteobacteria</taxon>
        <taxon>Neisseriales</taxon>
        <taxon>Chromobacteriaceae</taxon>
        <taxon>Chromobacterium</taxon>
    </lineage>
</organism>
<dbReference type="GO" id="GO:0005524">
    <property type="term" value="F:ATP binding"/>
    <property type="evidence" value="ECO:0007669"/>
    <property type="project" value="UniProtKB-KW"/>
</dbReference>
<keyword evidence="1" id="KW-0547">Nucleotide-binding</keyword>
<evidence type="ECO:0000259" key="3">
    <source>
        <dbReference type="Pfam" id="PF10431"/>
    </source>
</evidence>
<reference evidence="4 5" key="1">
    <citation type="submission" date="2018-12" db="EMBL/GenBank/DDBJ databases">
        <authorList>
            <consortium name="Pathogen Informatics"/>
        </authorList>
    </citation>
    <scope>NUCLEOTIDE SEQUENCE [LARGE SCALE GENOMIC DNA]</scope>
    <source>
        <strain evidence="4 5">NCTC9695</strain>
    </source>
</reference>
<sequence>MKSLENRLAKLELSLQISDEALALLSEAGFDRSTARGR</sequence>
<name>A0A447TBN1_CHRVL</name>
<keyword evidence="2" id="KW-0067">ATP-binding</keyword>